<dbReference type="PANTHER" id="PTHR34220">
    <property type="entry name" value="SENSOR HISTIDINE KINASE YPDA"/>
    <property type="match status" value="1"/>
</dbReference>
<name>A0A174DTH1_9FIRM</name>
<evidence type="ECO:0000313" key="4">
    <source>
        <dbReference type="Proteomes" id="UP000095645"/>
    </source>
</evidence>
<protein>
    <submittedName>
        <fullName evidence="3">Inner membrane protein ypdA</fullName>
    </submittedName>
</protein>
<organism evidence="3 4">
    <name type="scientific">Blautia obeum</name>
    <dbReference type="NCBI Taxonomy" id="40520"/>
    <lineage>
        <taxon>Bacteria</taxon>
        <taxon>Bacillati</taxon>
        <taxon>Bacillota</taxon>
        <taxon>Clostridia</taxon>
        <taxon>Lachnospirales</taxon>
        <taxon>Lachnospiraceae</taxon>
        <taxon>Blautia</taxon>
    </lineage>
</organism>
<dbReference type="SUPFAM" id="SSF55874">
    <property type="entry name" value="ATPase domain of HSP90 chaperone/DNA topoisomerase II/histidine kinase"/>
    <property type="match status" value="1"/>
</dbReference>
<proteinExistence type="predicted"/>
<evidence type="ECO:0000313" key="3">
    <source>
        <dbReference type="EMBL" id="CUO28892.1"/>
    </source>
</evidence>
<dbReference type="GO" id="GO:0000155">
    <property type="term" value="F:phosphorelay sensor kinase activity"/>
    <property type="evidence" value="ECO:0007669"/>
    <property type="project" value="InterPro"/>
</dbReference>
<keyword evidence="1" id="KW-1133">Transmembrane helix</keyword>
<feature type="domain" description="Signal transduction histidine kinase internal region" evidence="2">
    <location>
        <begin position="385"/>
        <end position="463"/>
    </location>
</feature>
<keyword evidence="1" id="KW-0812">Transmembrane</keyword>
<keyword evidence="1" id="KW-0472">Membrane</keyword>
<feature type="transmembrane region" description="Helical" evidence="1">
    <location>
        <begin position="286"/>
        <end position="311"/>
    </location>
</feature>
<dbReference type="InterPro" id="IPR010559">
    <property type="entry name" value="Sig_transdc_His_kin_internal"/>
</dbReference>
<evidence type="ECO:0000259" key="2">
    <source>
        <dbReference type="Pfam" id="PF06580"/>
    </source>
</evidence>
<dbReference type="EMBL" id="CYZP01000021">
    <property type="protein sequence ID" value="CUO28892.1"/>
    <property type="molecule type" value="Genomic_DNA"/>
</dbReference>
<dbReference type="InterPro" id="IPR036890">
    <property type="entry name" value="HATPase_C_sf"/>
</dbReference>
<dbReference type="Proteomes" id="UP000095645">
    <property type="component" value="Unassembled WGS sequence"/>
</dbReference>
<dbReference type="GO" id="GO:0016020">
    <property type="term" value="C:membrane"/>
    <property type="evidence" value="ECO:0007669"/>
    <property type="project" value="InterPro"/>
</dbReference>
<evidence type="ECO:0000256" key="1">
    <source>
        <dbReference type="SAM" id="Phobius"/>
    </source>
</evidence>
<dbReference type="AlphaFoldDB" id="A0A174DTH1"/>
<dbReference type="PANTHER" id="PTHR34220:SF7">
    <property type="entry name" value="SENSOR HISTIDINE KINASE YPDA"/>
    <property type="match status" value="1"/>
</dbReference>
<dbReference type="InterPro" id="IPR050640">
    <property type="entry name" value="Bact_2-comp_sensor_kinase"/>
</dbReference>
<reference evidence="3 4" key="1">
    <citation type="submission" date="2015-09" db="EMBL/GenBank/DDBJ databases">
        <authorList>
            <consortium name="Pathogen Informatics"/>
        </authorList>
    </citation>
    <scope>NUCLEOTIDE SEQUENCE [LARGE SCALE GENOMIC DNA]</scope>
    <source>
        <strain evidence="3 4">2789STDY5834861</strain>
    </source>
</reference>
<gene>
    <name evidence="3" type="primary">ypdA_5</name>
    <name evidence="3" type="ORF">ERS852476_02414</name>
</gene>
<sequence>MKKYQFQKRILLRSIFIMLILFIILTMVFSSYVIKTSTAEFEEQIDVQLRGITTQIDNTLRLADDIALQIAANYQIIDAFSGLQEYHDEKNYFVENTDVDYTIKQHLISYMLKQNILKRISLFNSNQDITYVGKAVDFGYLKKDCPNPDIFTDTQSYFADQKGKGSLFRVDSSDPYMREISPTISVLREIKNYQLIPSECLGYAQVQIQIDSFARLGKLLGKETECFVLDQKNDHVLYSFQSNRKESEIKTLLRQTNNLQGGLYCKLWDSEKYGIKVLIVSKNTGLIHSLMSTFTWGIFLLFSLITIMILAQKIIIQRTTEPIVQMCEMLTGLQVDKNLQEIPLVICDETDELRQLNNAFNELIKNLKLSMEKEMASKVNEIQCQMYALQTQMNPHFIHNILTIISAMSSTSEYEKIPEICEKLSSMIRYNISSSEDFGNLDGEILHAENYLELMKIRYEDKFQYSMSYVGEIQNCHLPKFIIQPLLENCFAHGFRNKEFPWQINIQIYCTEECWEVQIQDNGCGISPQELENLKLELFKMRSRDVRMLMKEMKIGGLSIKNVYIRLYLTYGNHMLFDIQSNPNGTCITVGGNYENTCNGCGR</sequence>
<dbReference type="GeneID" id="75080659"/>
<dbReference type="Gene3D" id="3.30.565.10">
    <property type="entry name" value="Histidine kinase-like ATPase, C-terminal domain"/>
    <property type="match status" value="1"/>
</dbReference>
<dbReference type="Pfam" id="PF06580">
    <property type="entry name" value="His_kinase"/>
    <property type="match status" value="1"/>
</dbReference>
<accession>A0A174DTH1</accession>
<dbReference type="RefSeq" id="WP_118509166.1">
    <property type="nucleotide sequence ID" value="NZ_CYZP01000021.1"/>
</dbReference>
<feature type="transmembrane region" description="Helical" evidence="1">
    <location>
        <begin position="12"/>
        <end position="34"/>
    </location>
</feature>